<dbReference type="Proteomes" id="UP000291236">
    <property type="component" value="Chromosome"/>
</dbReference>
<dbReference type="PANTHER" id="PTHR35936">
    <property type="entry name" value="MEMBRANE-BOUND LYTIC MUREIN TRANSGLYCOSYLASE F"/>
    <property type="match status" value="1"/>
</dbReference>
<accession>A0A4P2VIF5</accession>
<name>A0A4P2VIF5_FLUSA</name>
<dbReference type="Pfam" id="PF00497">
    <property type="entry name" value="SBP_bac_3"/>
    <property type="match status" value="1"/>
</dbReference>
<feature type="signal peptide" evidence="2">
    <location>
        <begin position="1"/>
        <end position="20"/>
    </location>
</feature>
<feature type="domain" description="Solute-binding protein family 3/N-terminal" evidence="3">
    <location>
        <begin position="30"/>
        <end position="221"/>
    </location>
</feature>
<protein>
    <recommendedName>
        <fullName evidence="3">Solute-binding protein family 3/N-terminal domain-containing protein</fullName>
    </recommendedName>
</protein>
<dbReference type="InterPro" id="IPR001638">
    <property type="entry name" value="Solute-binding_3/MltF_N"/>
</dbReference>
<organism evidence="4 5">
    <name type="scientific">Fluviispira sanaruensis</name>
    <dbReference type="NCBI Taxonomy" id="2493639"/>
    <lineage>
        <taxon>Bacteria</taxon>
        <taxon>Pseudomonadati</taxon>
        <taxon>Bdellovibrionota</taxon>
        <taxon>Oligoflexia</taxon>
        <taxon>Silvanigrellales</taxon>
        <taxon>Silvanigrellaceae</taxon>
        <taxon>Fluviispira</taxon>
    </lineage>
</organism>
<dbReference type="Gene3D" id="3.40.190.10">
    <property type="entry name" value="Periplasmic binding protein-like II"/>
    <property type="match status" value="2"/>
</dbReference>
<keyword evidence="5" id="KW-1185">Reference proteome</keyword>
<gene>
    <name evidence="4" type="ORF">JCM31447_09820</name>
</gene>
<dbReference type="SUPFAM" id="SSF53850">
    <property type="entry name" value="Periplasmic binding protein-like II"/>
    <property type="match status" value="1"/>
</dbReference>
<evidence type="ECO:0000256" key="1">
    <source>
        <dbReference type="ARBA" id="ARBA00022729"/>
    </source>
</evidence>
<dbReference type="OrthoDB" id="5456414at2"/>
<reference evidence="4 5" key="1">
    <citation type="submission" date="2018-12" db="EMBL/GenBank/DDBJ databases">
        <title>Rubrispira sanarue gen. nov., sp., nov., a member of the order Silvanigrellales, isolated from a brackish lake in Hamamatsu Japan.</title>
        <authorList>
            <person name="Maejima Y."/>
            <person name="Iino T."/>
            <person name="Muraguchi Y."/>
            <person name="Fukuda K."/>
            <person name="Nojiri H."/>
            <person name="Ohkuma M."/>
            <person name="Moriuchi R."/>
            <person name="Dohra H."/>
            <person name="Kimbara K."/>
            <person name="Shintani M."/>
        </authorList>
    </citation>
    <scope>NUCLEOTIDE SEQUENCE [LARGE SCALE GENOMIC DNA]</scope>
    <source>
        <strain evidence="4 5">RF1110005</strain>
    </source>
</reference>
<evidence type="ECO:0000259" key="3">
    <source>
        <dbReference type="Pfam" id="PF00497"/>
    </source>
</evidence>
<proteinExistence type="predicted"/>
<evidence type="ECO:0000256" key="2">
    <source>
        <dbReference type="SAM" id="SignalP"/>
    </source>
</evidence>
<dbReference type="RefSeq" id="WP_130607135.1">
    <property type="nucleotide sequence ID" value="NZ_AP019368.1"/>
</dbReference>
<evidence type="ECO:0000313" key="4">
    <source>
        <dbReference type="EMBL" id="BBH52541.1"/>
    </source>
</evidence>
<dbReference type="EMBL" id="AP019368">
    <property type="protein sequence ID" value="BBH52541.1"/>
    <property type="molecule type" value="Genomic_DNA"/>
</dbReference>
<evidence type="ECO:0000313" key="5">
    <source>
        <dbReference type="Proteomes" id="UP000291236"/>
    </source>
</evidence>
<keyword evidence="1 2" id="KW-0732">Signal</keyword>
<sequence>MIQLALILIIGLFSSSKAMASENIISLHYQDRPPYFMTNNKSHQLEGGELYLLIKKIMNEANIKYEMQKTPISRSLLAIKNNKEAICLSYVYITNEREKFSYFSLPYYTDELIALAIRKDDKRFDKYKTLEDIMKDDSLMPLAKIGYTWGNYTNKLLAQYKNYDSTEINKIDPKKIKVTSQEPKEMLESIANNGADYTYFAVNEIQYHLNQNKDLKDKLKLKKLQDMKEAQSRYFMCSKIIGEKTMEKINKAIKKVTRK</sequence>
<dbReference type="AlphaFoldDB" id="A0A4P2VIF5"/>
<dbReference type="KEGG" id="sbf:JCM31447_09820"/>
<feature type="chain" id="PRO_5020796022" description="Solute-binding protein family 3/N-terminal domain-containing protein" evidence="2">
    <location>
        <begin position="21"/>
        <end position="259"/>
    </location>
</feature>